<dbReference type="RefSeq" id="XP_027204653.1">
    <property type="nucleotide sequence ID" value="XM_027348852.1"/>
</dbReference>
<keyword evidence="3" id="KW-1185">Reference proteome</keyword>
<dbReference type="Proteomes" id="UP000515146">
    <property type="component" value="Unplaced"/>
</dbReference>
<feature type="compositionally biased region" description="Low complexity" evidence="1">
    <location>
        <begin position="481"/>
        <end position="494"/>
    </location>
</feature>
<feature type="region of interest" description="Disordered" evidence="1">
    <location>
        <begin position="453"/>
        <end position="494"/>
    </location>
</feature>
<name>A0A6P6YGM2_DERPT</name>
<keyword evidence="2" id="KW-0812">Transmembrane</keyword>
<keyword evidence="2" id="KW-0472">Membrane</keyword>
<gene>
    <name evidence="4" type="primary">LOC113798332</name>
</gene>
<sequence>MKRLSFKDNKRLFLHLLLMMIVVVSMNNVWMVNGDKSFIIIHDSSDHNNDNNENQMEWDTIRYPYKTVYGIPKSLNCVQSIQQRFYQCEKTSHYEWKIMIDEYFTETKKFCCFIWNTMDCEIPIIAGCNQEYSQKLQTNTKETFEKICNEIDYGPNSLSCWFTEARITAIAIIITTVITFLILVCTFIQLSRAQKAKEAILKKAKAIPGKQMTTMKIEQTKTTTTEAEEAAAKFAAMTDEEAIIYLKKEHFMLDDSDYEPTIYGTISNASRTSSISSKKTTASSIKQAKNPIDDSDASTVYNSRLSDREILKRFKALRARMPESRSRPTEIPESILLEHSSATPIFSRSLKVEDGVTLGEPQLRYVKPSAPSLTSSTRSTILQASSMDSIVPLSSTQQQQQQQQQRLIELPSPPASSTASSSNGLKFNFDINRGSKGAEEEPWWFPYFFQESSASPSASPTFTPPPSPPPSSSTELQYPVILNNNNNIKNPNNI</sequence>
<evidence type="ECO:0000256" key="1">
    <source>
        <dbReference type="SAM" id="MobiDB-lite"/>
    </source>
</evidence>
<evidence type="ECO:0000313" key="3">
    <source>
        <dbReference type="Proteomes" id="UP000515146"/>
    </source>
</evidence>
<accession>A0A6P6YGM2</accession>
<dbReference type="InParanoid" id="A0A6P6YGM2"/>
<organism evidence="3 4">
    <name type="scientific">Dermatophagoides pteronyssinus</name>
    <name type="common">European house dust mite</name>
    <dbReference type="NCBI Taxonomy" id="6956"/>
    <lineage>
        <taxon>Eukaryota</taxon>
        <taxon>Metazoa</taxon>
        <taxon>Ecdysozoa</taxon>
        <taxon>Arthropoda</taxon>
        <taxon>Chelicerata</taxon>
        <taxon>Arachnida</taxon>
        <taxon>Acari</taxon>
        <taxon>Acariformes</taxon>
        <taxon>Sarcoptiformes</taxon>
        <taxon>Astigmata</taxon>
        <taxon>Psoroptidia</taxon>
        <taxon>Analgoidea</taxon>
        <taxon>Pyroglyphidae</taxon>
        <taxon>Dermatophagoidinae</taxon>
        <taxon>Dermatophagoides</taxon>
    </lineage>
</organism>
<proteinExistence type="predicted"/>
<feature type="non-terminal residue" evidence="4">
    <location>
        <position position="494"/>
    </location>
</feature>
<dbReference type="KEGG" id="dpte:113798332"/>
<feature type="transmembrane region" description="Helical" evidence="2">
    <location>
        <begin position="12"/>
        <end position="32"/>
    </location>
</feature>
<feature type="region of interest" description="Disordered" evidence="1">
    <location>
        <begin position="391"/>
        <end position="425"/>
    </location>
</feature>
<keyword evidence="2" id="KW-1133">Transmembrane helix</keyword>
<evidence type="ECO:0000256" key="2">
    <source>
        <dbReference type="SAM" id="Phobius"/>
    </source>
</evidence>
<reference evidence="4" key="1">
    <citation type="submission" date="2025-08" db="UniProtKB">
        <authorList>
            <consortium name="RefSeq"/>
        </authorList>
    </citation>
    <scope>IDENTIFICATION</scope>
    <source>
        <strain evidence="4">Airmid</strain>
    </source>
</reference>
<feature type="transmembrane region" description="Helical" evidence="2">
    <location>
        <begin position="167"/>
        <end position="188"/>
    </location>
</feature>
<dbReference type="AlphaFoldDB" id="A0A6P6YGM2"/>
<protein>
    <submittedName>
        <fullName evidence="4">Uncharacterized protein LOC113798332</fullName>
    </submittedName>
</protein>
<evidence type="ECO:0000313" key="4">
    <source>
        <dbReference type="RefSeq" id="XP_027204653.1"/>
    </source>
</evidence>
<feature type="compositionally biased region" description="Pro residues" evidence="1">
    <location>
        <begin position="462"/>
        <end position="471"/>
    </location>
</feature>